<reference evidence="1 2" key="1">
    <citation type="journal article" date="2015" name="Nature">
        <title>rRNA introns, odd ribosomes, and small enigmatic genomes across a large radiation of phyla.</title>
        <authorList>
            <person name="Brown C.T."/>
            <person name="Hug L.A."/>
            <person name="Thomas B.C."/>
            <person name="Sharon I."/>
            <person name="Castelle C.J."/>
            <person name="Singh A."/>
            <person name="Wilkins M.J."/>
            <person name="Williams K.H."/>
            <person name="Banfield J.F."/>
        </authorList>
    </citation>
    <scope>NUCLEOTIDE SEQUENCE [LARGE SCALE GENOMIC DNA]</scope>
</reference>
<dbReference type="STRING" id="1618443.UV73_C0016G0017"/>
<sequence length="80" mass="8710">MPGYNPQRTSWAPSGPKGLLKGEWAKPIEPYIPQKVQIVAAEGKIFLSTAKGLYAFNASDGTQLWVYATSMPLGHSPTYV</sequence>
<feature type="non-terminal residue" evidence="1">
    <location>
        <position position="80"/>
    </location>
</feature>
<dbReference type="Proteomes" id="UP000034894">
    <property type="component" value="Unassembled WGS sequence"/>
</dbReference>
<name>A0A0G1FKF5_9BACT</name>
<comment type="caution">
    <text evidence="1">The sequence shown here is derived from an EMBL/GenBank/DDBJ whole genome shotgun (WGS) entry which is preliminary data.</text>
</comment>
<dbReference type="SUPFAM" id="SSF50998">
    <property type="entry name" value="Quinoprotein alcohol dehydrogenase-like"/>
    <property type="match status" value="1"/>
</dbReference>
<dbReference type="EMBL" id="LCFP01000016">
    <property type="protein sequence ID" value="KKS95571.1"/>
    <property type="molecule type" value="Genomic_DNA"/>
</dbReference>
<protein>
    <submittedName>
        <fullName evidence="1">Uncharacterized protein</fullName>
    </submittedName>
</protein>
<evidence type="ECO:0000313" key="1">
    <source>
        <dbReference type="EMBL" id="KKS95571.1"/>
    </source>
</evidence>
<evidence type="ECO:0000313" key="2">
    <source>
        <dbReference type="Proteomes" id="UP000034894"/>
    </source>
</evidence>
<dbReference type="AlphaFoldDB" id="A0A0G1FKF5"/>
<dbReference type="Gene3D" id="2.40.128.630">
    <property type="match status" value="1"/>
</dbReference>
<dbReference type="InterPro" id="IPR011047">
    <property type="entry name" value="Quinoprotein_ADH-like_sf"/>
</dbReference>
<proteinExistence type="predicted"/>
<organism evidence="1 2">
    <name type="scientific">Candidatus Gottesmanbacteria bacterium GW2011_GWA2_43_14</name>
    <dbReference type="NCBI Taxonomy" id="1618443"/>
    <lineage>
        <taxon>Bacteria</taxon>
        <taxon>Candidatus Gottesmaniibacteriota</taxon>
    </lineage>
</organism>
<accession>A0A0G1FKF5</accession>
<gene>
    <name evidence="1" type="ORF">UV73_C0016G0017</name>
</gene>